<protein>
    <submittedName>
        <fullName evidence="1">DUF674 family protein</fullName>
    </submittedName>
</protein>
<evidence type="ECO:0000313" key="2">
    <source>
        <dbReference type="Proteomes" id="UP001163823"/>
    </source>
</evidence>
<dbReference type="InterPro" id="IPR007750">
    <property type="entry name" value="DUF674"/>
</dbReference>
<dbReference type="EMBL" id="JARAOO010000007">
    <property type="protein sequence ID" value="KAJ7961313.1"/>
    <property type="molecule type" value="Genomic_DNA"/>
</dbReference>
<dbReference type="AlphaFoldDB" id="A0AAD7LNP4"/>
<dbReference type="PANTHER" id="PTHR33103:SF27">
    <property type="entry name" value="OS04G0594700 PROTEIN"/>
    <property type="match status" value="1"/>
</dbReference>
<organism evidence="1 2">
    <name type="scientific">Quillaja saponaria</name>
    <name type="common">Soap bark tree</name>
    <dbReference type="NCBI Taxonomy" id="32244"/>
    <lineage>
        <taxon>Eukaryota</taxon>
        <taxon>Viridiplantae</taxon>
        <taxon>Streptophyta</taxon>
        <taxon>Embryophyta</taxon>
        <taxon>Tracheophyta</taxon>
        <taxon>Spermatophyta</taxon>
        <taxon>Magnoliopsida</taxon>
        <taxon>eudicotyledons</taxon>
        <taxon>Gunneridae</taxon>
        <taxon>Pentapetalae</taxon>
        <taxon>rosids</taxon>
        <taxon>fabids</taxon>
        <taxon>Fabales</taxon>
        <taxon>Quillajaceae</taxon>
        <taxon>Quillaja</taxon>
    </lineage>
</organism>
<reference evidence="1" key="1">
    <citation type="journal article" date="2023" name="Science">
        <title>Elucidation of the pathway for biosynthesis of saponin adjuvants from the soapbark tree.</title>
        <authorList>
            <person name="Reed J."/>
            <person name="Orme A."/>
            <person name="El-Demerdash A."/>
            <person name="Owen C."/>
            <person name="Martin L.B.B."/>
            <person name="Misra R.C."/>
            <person name="Kikuchi S."/>
            <person name="Rejzek M."/>
            <person name="Martin A.C."/>
            <person name="Harkess A."/>
            <person name="Leebens-Mack J."/>
            <person name="Louveau T."/>
            <person name="Stephenson M.J."/>
            <person name="Osbourn A."/>
        </authorList>
    </citation>
    <scope>NUCLEOTIDE SEQUENCE</scope>
    <source>
        <strain evidence="1">S10</strain>
    </source>
</reference>
<evidence type="ECO:0000313" key="1">
    <source>
        <dbReference type="EMBL" id="KAJ7961312.1"/>
    </source>
</evidence>
<proteinExistence type="predicted"/>
<name>A0AAD7LNP4_QUISA</name>
<gene>
    <name evidence="1" type="ORF">O6P43_016671</name>
</gene>
<dbReference type="KEGG" id="qsa:O6P43_016671"/>
<keyword evidence="2" id="KW-1185">Reference proteome</keyword>
<dbReference type="PANTHER" id="PTHR33103">
    <property type="entry name" value="OS01G0153900 PROTEIN"/>
    <property type="match status" value="1"/>
</dbReference>
<dbReference type="Proteomes" id="UP001163823">
    <property type="component" value="Chromosome 7"/>
</dbReference>
<dbReference type="EMBL" id="JARAOO010000007">
    <property type="protein sequence ID" value="KAJ7961312.1"/>
    <property type="molecule type" value="Genomic_DNA"/>
</dbReference>
<accession>A0AAD7LNP4</accession>
<comment type="caution">
    <text evidence="1">The sequence shown here is derived from an EMBL/GenBank/DDBJ whole genome shotgun (WGS) entry which is preliminary data.</text>
</comment>
<sequence>MAANQAKFVPLRIFIDKEKNSVIFAEAGCEFVDILFSFMTIPLGTITRLVSNASHSQPLKIGSLSTLYEGVSNLDEKHFSTTTCKSMLLQPRNSLAAHCRKLKLNIDETEPTKYFGCEGTCRLISVFRNTSCRCGKLMNHEKYPSSSVGSVVVNEGEAFVKESATFIISDSLDVMSNTPGAIIMVLSNLGIQDMNAVEERTVNIDMKKILELLKCSLVSKATLTDVILRNNQLLNLENLEQHYAFQTSINSYWNKNIKALVRKSSRQLLFAQADEGFIDFLFSFLTIPLGGVLHLLDGRSTLGSIDNLYKSIRDLDSNRCIVSWEVKSMLLNPPVAFKFKCNNQILPILEEEHPELYNECGNVRSFLSIIDPKSRGFAKGPSMYMVTDDLTVTSYSSLSVMSFLNRLNIPFCDAEEMDLCIGIKEGMSILKASLTSKSALSNGLNLKDKKPT</sequence>
<dbReference type="Pfam" id="PF05056">
    <property type="entry name" value="DUF674"/>
    <property type="match status" value="1"/>
</dbReference>